<dbReference type="Pfam" id="PF00248">
    <property type="entry name" value="Aldo_ket_red"/>
    <property type="match status" value="1"/>
</dbReference>
<dbReference type="PANTHER" id="PTHR43147:SF2">
    <property type="entry name" value="NADP-DEPENDENT OXIDOREDUCTASE DOMAIN-CONTAINING PROTEIN"/>
    <property type="match status" value="1"/>
</dbReference>
<dbReference type="Proteomes" id="UP000076842">
    <property type="component" value="Unassembled WGS sequence"/>
</dbReference>
<dbReference type="Gene3D" id="3.20.20.100">
    <property type="entry name" value="NADP-dependent oxidoreductase domain"/>
    <property type="match status" value="1"/>
</dbReference>
<keyword evidence="3" id="KW-1185">Reference proteome</keyword>
<dbReference type="STRING" id="1353952.A0A165EP44"/>
<name>A0A165EP44_9BASI</name>
<dbReference type="InterPro" id="IPR023210">
    <property type="entry name" value="NADP_OxRdtase_dom"/>
</dbReference>
<evidence type="ECO:0000313" key="3">
    <source>
        <dbReference type="Proteomes" id="UP000076842"/>
    </source>
</evidence>
<evidence type="ECO:0000313" key="2">
    <source>
        <dbReference type="EMBL" id="KZT55253.1"/>
    </source>
</evidence>
<dbReference type="EMBL" id="KV423998">
    <property type="protein sequence ID" value="KZT55253.1"/>
    <property type="molecule type" value="Genomic_DNA"/>
</dbReference>
<dbReference type="InterPro" id="IPR036812">
    <property type="entry name" value="NAD(P)_OxRdtase_dom_sf"/>
</dbReference>
<dbReference type="SUPFAM" id="SSF51430">
    <property type="entry name" value="NAD(P)-linked oxidoreductase"/>
    <property type="match status" value="1"/>
</dbReference>
<protein>
    <submittedName>
        <fullName evidence="2">Putative aryl-alcohol dehydrogenase</fullName>
    </submittedName>
</protein>
<gene>
    <name evidence="2" type="ORF">CALCODRAFT_556516</name>
</gene>
<dbReference type="AlphaFoldDB" id="A0A165EP44"/>
<organism evidence="2 3">
    <name type="scientific">Calocera cornea HHB12733</name>
    <dbReference type="NCBI Taxonomy" id="1353952"/>
    <lineage>
        <taxon>Eukaryota</taxon>
        <taxon>Fungi</taxon>
        <taxon>Dikarya</taxon>
        <taxon>Basidiomycota</taxon>
        <taxon>Agaricomycotina</taxon>
        <taxon>Dacrymycetes</taxon>
        <taxon>Dacrymycetales</taxon>
        <taxon>Dacrymycetaceae</taxon>
        <taxon>Calocera</taxon>
    </lineage>
</organism>
<proteinExistence type="predicted"/>
<reference evidence="2 3" key="1">
    <citation type="journal article" date="2016" name="Mol. Biol. Evol.">
        <title>Comparative Genomics of Early-Diverging Mushroom-Forming Fungi Provides Insights into the Origins of Lignocellulose Decay Capabilities.</title>
        <authorList>
            <person name="Nagy L.G."/>
            <person name="Riley R."/>
            <person name="Tritt A."/>
            <person name="Adam C."/>
            <person name="Daum C."/>
            <person name="Floudas D."/>
            <person name="Sun H."/>
            <person name="Yadav J.S."/>
            <person name="Pangilinan J."/>
            <person name="Larsson K.H."/>
            <person name="Matsuura K."/>
            <person name="Barry K."/>
            <person name="Labutti K."/>
            <person name="Kuo R."/>
            <person name="Ohm R.A."/>
            <person name="Bhattacharya S.S."/>
            <person name="Shirouzu T."/>
            <person name="Yoshinaga Y."/>
            <person name="Martin F.M."/>
            <person name="Grigoriev I.V."/>
            <person name="Hibbett D.S."/>
        </authorList>
    </citation>
    <scope>NUCLEOTIDE SEQUENCE [LARGE SCALE GENOMIC DNA]</scope>
    <source>
        <strain evidence="2 3">HHB12733</strain>
    </source>
</reference>
<evidence type="ECO:0000259" key="1">
    <source>
        <dbReference type="Pfam" id="PF00248"/>
    </source>
</evidence>
<feature type="domain" description="NADP-dependent oxidoreductase" evidence="1">
    <location>
        <begin position="230"/>
        <end position="541"/>
    </location>
</feature>
<dbReference type="InParanoid" id="A0A165EP44"/>
<sequence>MAQTTAAVGGHVNMMMDVLIAQLPPTDLRAACRRILSEHPSLASVLRDVVYESRSAEPLALPDQKALLPDSKTVTPDLLQCMLDFRIDFLAGLHARALQRTTYLVDALLTASHERSLKPEEPLQAALKRANGDIIQYMQAIKESATGPDFDSSAFKSALHELWTKLGGLDASFGLDRAWSQTRDTYALLFPNDALLHVPHMDLLHQEVDMSSYEATIPTITLGPIEMPRLLIGFWQLSSPAWGTASSREMQSSLLDLVSQGFRAADMADHYGDAEIIFGQFRRSLLKELNDQMITCTKWCVFAAPDRAPTSEWVASKVHERRDRCGGYLDVLQFHWQDYSDKSYLLIIHHLIALSRFAPHVVKAIGLVNFNAERTDEICMYLKQEWDGEGMVISNQVQYSLIDQRPRFALADVCKKHGIKLLTYGTYCGGFLSDKWLGKPSPNLYADSITPSQRKYFDMIMLWGGWTLFQELLAVLRGIANAHGGGVDIANVAAKWVLEKEEVASVIVGTRLGVSSNAESNLRVFSFSLTEKDRATINAVLNKSQAEEMFRKMGDCGAEYRHTSH</sequence>
<dbReference type="PANTHER" id="PTHR43147">
    <property type="entry name" value="PROTEIN TAS"/>
    <property type="match status" value="1"/>
</dbReference>
<accession>A0A165EP44</accession>
<dbReference type="OrthoDB" id="686384at2759"/>